<evidence type="ECO:0000256" key="4">
    <source>
        <dbReference type="ARBA" id="ARBA00022741"/>
    </source>
</evidence>
<keyword evidence="3" id="KW-0203">Cytokinin biosynthesis</keyword>
<keyword evidence="12" id="KW-1185">Reference proteome</keyword>
<evidence type="ECO:0000256" key="1">
    <source>
        <dbReference type="ARBA" id="ARBA00005842"/>
    </source>
</evidence>
<proteinExistence type="inferred from homology"/>
<comment type="catalytic activity">
    <reaction evidence="8">
        <text>dimethylallyl diphosphate + ADP = N(6)-(dimethylallyl)adenosine 5'-diphosphate + diphosphate</text>
        <dbReference type="Rhea" id="RHEA:36327"/>
        <dbReference type="ChEBI" id="CHEBI:33019"/>
        <dbReference type="ChEBI" id="CHEBI:57623"/>
        <dbReference type="ChEBI" id="CHEBI:73533"/>
        <dbReference type="ChEBI" id="CHEBI:456216"/>
        <dbReference type="EC" id="2.5.1.112"/>
    </reaction>
</comment>
<keyword evidence="2" id="KW-0808">Transferase</keyword>
<gene>
    <name evidence="11" type="ORF">K2173_022322</name>
</gene>
<dbReference type="InterPro" id="IPR039657">
    <property type="entry name" value="Dimethylallyltransferase"/>
</dbReference>
<dbReference type="FunFam" id="1.10.287.890:FF:000002">
    <property type="entry name" value="Adenylate isopentenyltransferase 5, chloroplastic"/>
    <property type="match status" value="1"/>
</dbReference>
<dbReference type="Gene3D" id="1.10.287.890">
    <property type="entry name" value="Crystal structure of tRNA isopentenylpyrophosphate transferase (bh2366) domain"/>
    <property type="match status" value="1"/>
</dbReference>
<comment type="function">
    <text evidence="9">Involved in cytokinin biosynthesis. Catalyzes the transfer of an isopentenyl group from dimethylallyl diphosphate (DMAPP) to ATP and ADP.</text>
</comment>
<protein>
    <recommendedName>
        <fullName evidence="10">adenylate dimethylallyltransferase (ADP/ATP-dependent)</fullName>
        <ecNumber evidence="10">2.5.1.112</ecNumber>
    </recommendedName>
</protein>
<evidence type="ECO:0000256" key="8">
    <source>
        <dbReference type="ARBA" id="ARBA00052386"/>
    </source>
</evidence>
<dbReference type="EC" id="2.5.1.112" evidence="10"/>
<dbReference type="EMBL" id="JAIWQS010000005">
    <property type="protein sequence ID" value="KAJ8766263.1"/>
    <property type="molecule type" value="Genomic_DNA"/>
</dbReference>
<evidence type="ECO:0000256" key="9">
    <source>
        <dbReference type="ARBA" id="ARBA00055191"/>
    </source>
</evidence>
<accession>A0AAV8TJZ1</accession>
<evidence type="ECO:0000256" key="10">
    <source>
        <dbReference type="ARBA" id="ARBA00066838"/>
    </source>
</evidence>
<organism evidence="11 12">
    <name type="scientific">Erythroxylum novogranatense</name>
    <dbReference type="NCBI Taxonomy" id="1862640"/>
    <lineage>
        <taxon>Eukaryota</taxon>
        <taxon>Viridiplantae</taxon>
        <taxon>Streptophyta</taxon>
        <taxon>Embryophyta</taxon>
        <taxon>Tracheophyta</taxon>
        <taxon>Spermatophyta</taxon>
        <taxon>Magnoliopsida</taxon>
        <taxon>eudicotyledons</taxon>
        <taxon>Gunneridae</taxon>
        <taxon>Pentapetalae</taxon>
        <taxon>rosids</taxon>
        <taxon>fabids</taxon>
        <taxon>Malpighiales</taxon>
        <taxon>Erythroxylaceae</taxon>
        <taxon>Erythroxylum</taxon>
    </lineage>
</organism>
<reference evidence="11 12" key="1">
    <citation type="submission" date="2021-09" db="EMBL/GenBank/DDBJ databases">
        <title>Genomic insights and catalytic innovation underlie evolution of tropane alkaloids biosynthesis.</title>
        <authorList>
            <person name="Wang Y.-J."/>
            <person name="Tian T."/>
            <person name="Huang J.-P."/>
            <person name="Huang S.-X."/>
        </authorList>
    </citation>
    <scope>NUCLEOTIDE SEQUENCE [LARGE SCALE GENOMIC DNA]</scope>
    <source>
        <strain evidence="11">KIB-2018</strain>
        <tissue evidence="11">Leaf</tissue>
    </source>
</reference>
<evidence type="ECO:0000256" key="7">
    <source>
        <dbReference type="ARBA" id="ARBA00051744"/>
    </source>
</evidence>
<dbReference type="PANTHER" id="PTHR11088:SF74">
    <property type="entry name" value="ADENYLATE ISOPENTENYLTRANSFERASE 5, CHLOROPLASTIC"/>
    <property type="match status" value="1"/>
</dbReference>
<evidence type="ECO:0000256" key="2">
    <source>
        <dbReference type="ARBA" id="ARBA00022679"/>
    </source>
</evidence>
<dbReference type="Pfam" id="PF01715">
    <property type="entry name" value="IPPT"/>
    <property type="match status" value="2"/>
</dbReference>
<dbReference type="GO" id="GO:0009824">
    <property type="term" value="F:AMP dimethylallyltransferase activity"/>
    <property type="evidence" value="ECO:0007669"/>
    <property type="project" value="UniProtKB-ARBA"/>
</dbReference>
<comment type="catalytic activity">
    <reaction evidence="7">
        <text>dimethylallyl diphosphate + ATP = N(6)-(dimethylallyl)adenosine 5'-triphosphate + diphosphate</text>
        <dbReference type="Rhea" id="RHEA:36331"/>
        <dbReference type="ChEBI" id="CHEBI:30616"/>
        <dbReference type="ChEBI" id="CHEBI:33019"/>
        <dbReference type="ChEBI" id="CHEBI:57623"/>
        <dbReference type="ChEBI" id="CHEBI:73532"/>
        <dbReference type="EC" id="2.5.1.112"/>
    </reaction>
</comment>
<sequence length="330" mass="37162">MTLGVSMATAFKPLVNFQGGLNMEPLFPRKDKVVFVVGPTGTGKSRLAIDLATRYPAEVVNCDKMQVYKGLDVVTNKVTPEECRGVKHHLLGIVEPNTDFTSDDFKHRASVVVESIAKRDRLPIIAGGSNSYIEALVNDAEDREFRRRCEFCFLWVDVYLPVLHSFVSERVNRMIDKGLVEEVRNMFVPDETDYSRGIRRAIGVPELDQYLRYELGGYTNARTRAKLLDSAISKIKENTCILACRQLQKIHRLHGQWKWNMHRIDATEVFLRSGEEADETWDKLVLRPSVMILDQFLSHEGHVPTINTPTATVPISLTAAAAAAMATATR</sequence>
<dbReference type="InterPro" id="IPR027417">
    <property type="entry name" value="P-loop_NTPase"/>
</dbReference>
<evidence type="ECO:0000313" key="11">
    <source>
        <dbReference type="EMBL" id="KAJ8766263.1"/>
    </source>
</evidence>
<dbReference type="Gene3D" id="3.40.50.300">
    <property type="entry name" value="P-loop containing nucleotide triphosphate hydrolases"/>
    <property type="match status" value="1"/>
</dbReference>
<dbReference type="GO" id="GO:0005739">
    <property type="term" value="C:mitochondrion"/>
    <property type="evidence" value="ECO:0007669"/>
    <property type="project" value="TreeGrafter"/>
</dbReference>
<evidence type="ECO:0000256" key="5">
    <source>
        <dbReference type="ARBA" id="ARBA00022840"/>
    </source>
</evidence>
<comment type="similarity">
    <text evidence="1">Belongs to the IPP transferase family.</text>
</comment>
<comment type="caution">
    <text evidence="11">The sequence shown here is derived from an EMBL/GenBank/DDBJ whole genome shotgun (WGS) entry which is preliminary data.</text>
</comment>
<keyword evidence="6" id="KW-0809">Transit peptide</keyword>
<evidence type="ECO:0000313" key="12">
    <source>
        <dbReference type="Proteomes" id="UP001159364"/>
    </source>
</evidence>
<dbReference type="GO" id="GO:0052622">
    <property type="term" value="F:ATP/ADP dimethylallyltransferase activity"/>
    <property type="evidence" value="ECO:0007669"/>
    <property type="project" value="UniProtKB-EC"/>
</dbReference>
<dbReference type="HAMAP" id="MF_00185">
    <property type="entry name" value="IPP_trans"/>
    <property type="match status" value="1"/>
</dbReference>
<dbReference type="GO" id="GO:0009691">
    <property type="term" value="P:cytokinin biosynthetic process"/>
    <property type="evidence" value="ECO:0007669"/>
    <property type="project" value="UniProtKB-KW"/>
</dbReference>
<evidence type="ECO:0000256" key="3">
    <source>
        <dbReference type="ARBA" id="ARBA00022712"/>
    </source>
</evidence>
<keyword evidence="5" id="KW-0067">ATP-binding</keyword>
<dbReference type="AlphaFoldDB" id="A0AAV8TJZ1"/>
<dbReference type="GO" id="GO:0006400">
    <property type="term" value="P:tRNA modification"/>
    <property type="evidence" value="ECO:0007669"/>
    <property type="project" value="TreeGrafter"/>
</dbReference>
<dbReference type="GO" id="GO:0005524">
    <property type="term" value="F:ATP binding"/>
    <property type="evidence" value="ECO:0007669"/>
    <property type="project" value="UniProtKB-KW"/>
</dbReference>
<dbReference type="PANTHER" id="PTHR11088">
    <property type="entry name" value="TRNA DIMETHYLALLYLTRANSFERASE"/>
    <property type="match status" value="1"/>
</dbReference>
<name>A0AAV8TJZ1_9ROSI</name>
<keyword evidence="4" id="KW-0547">Nucleotide-binding</keyword>
<dbReference type="Proteomes" id="UP001159364">
    <property type="component" value="Linkage Group LG05"/>
</dbReference>
<evidence type="ECO:0000256" key="6">
    <source>
        <dbReference type="ARBA" id="ARBA00022946"/>
    </source>
</evidence>
<dbReference type="GO" id="GO:0052381">
    <property type="term" value="F:tRNA dimethylallyltransferase activity"/>
    <property type="evidence" value="ECO:0007669"/>
    <property type="project" value="InterPro"/>
</dbReference>
<dbReference type="SUPFAM" id="SSF52540">
    <property type="entry name" value="P-loop containing nucleoside triphosphate hydrolases"/>
    <property type="match status" value="1"/>
</dbReference>
<dbReference type="InterPro" id="IPR018022">
    <property type="entry name" value="IPT"/>
</dbReference>